<dbReference type="AlphaFoldDB" id="X1AVE1"/>
<protein>
    <recommendedName>
        <fullName evidence="2">Response regulatory domain-containing protein</fullName>
    </recommendedName>
</protein>
<feature type="non-terminal residue" evidence="1">
    <location>
        <position position="59"/>
    </location>
</feature>
<comment type="caution">
    <text evidence="1">The sequence shown here is derived from an EMBL/GenBank/DDBJ whole genome shotgun (WGS) entry which is preliminary data.</text>
</comment>
<reference evidence="1" key="1">
    <citation type="journal article" date="2014" name="Front. Microbiol.">
        <title>High frequency of phylogenetically diverse reductive dehalogenase-homologous genes in deep subseafloor sedimentary metagenomes.</title>
        <authorList>
            <person name="Kawai M."/>
            <person name="Futagami T."/>
            <person name="Toyoda A."/>
            <person name="Takaki Y."/>
            <person name="Nishi S."/>
            <person name="Hori S."/>
            <person name="Arai W."/>
            <person name="Tsubouchi T."/>
            <person name="Morono Y."/>
            <person name="Uchiyama I."/>
            <person name="Ito T."/>
            <person name="Fujiyama A."/>
            <person name="Inagaki F."/>
            <person name="Takami H."/>
        </authorList>
    </citation>
    <scope>NUCLEOTIDE SEQUENCE</scope>
    <source>
        <strain evidence="1">Expedition CK06-06</strain>
    </source>
</reference>
<gene>
    <name evidence="1" type="ORF">S01H4_26660</name>
</gene>
<organism evidence="1">
    <name type="scientific">marine sediment metagenome</name>
    <dbReference type="NCBI Taxonomy" id="412755"/>
    <lineage>
        <taxon>unclassified sequences</taxon>
        <taxon>metagenomes</taxon>
        <taxon>ecological metagenomes</taxon>
    </lineage>
</organism>
<proteinExistence type="predicted"/>
<evidence type="ECO:0000313" key="1">
    <source>
        <dbReference type="EMBL" id="GAG86680.1"/>
    </source>
</evidence>
<accession>X1AVE1</accession>
<evidence type="ECO:0008006" key="2">
    <source>
        <dbReference type="Google" id="ProtNLM"/>
    </source>
</evidence>
<sequence length="59" mass="6697">MSDMKSGDIVLVDDDERTRDETAIKISKLVKREVIPIDAPRFEEIDALLDKNPSLIIID</sequence>
<dbReference type="EMBL" id="BART01012895">
    <property type="protein sequence ID" value="GAG86680.1"/>
    <property type="molecule type" value="Genomic_DNA"/>
</dbReference>
<name>X1AVE1_9ZZZZ</name>